<comment type="caution">
    <text evidence="2">The sequence shown here is derived from an EMBL/GenBank/DDBJ whole genome shotgun (WGS) entry which is preliminary data.</text>
</comment>
<feature type="non-terminal residue" evidence="2">
    <location>
        <position position="177"/>
    </location>
</feature>
<reference evidence="2 3" key="1">
    <citation type="journal article" date="2018" name="Nat. Ecol. Evol.">
        <title>Shark genomes provide insights into elasmobranch evolution and the origin of vertebrates.</title>
        <authorList>
            <person name="Hara Y"/>
            <person name="Yamaguchi K"/>
            <person name="Onimaru K"/>
            <person name="Kadota M"/>
            <person name="Koyanagi M"/>
            <person name="Keeley SD"/>
            <person name="Tatsumi K"/>
            <person name="Tanaka K"/>
            <person name="Motone F"/>
            <person name="Kageyama Y"/>
            <person name="Nozu R"/>
            <person name="Adachi N"/>
            <person name="Nishimura O"/>
            <person name="Nakagawa R"/>
            <person name="Tanegashima C"/>
            <person name="Kiyatake I"/>
            <person name="Matsumoto R"/>
            <person name="Murakumo K"/>
            <person name="Nishida K"/>
            <person name="Terakita A"/>
            <person name="Kuratani S"/>
            <person name="Sato K"/>
            <person name="Hyodo S Kuraku.S."/>
        </authorList>
    </citation>
    <scope>NUCLEOTIDE SEQUENCE [LARGE SCALE GENOMIC DNA]</scope>
</reference>
<dbReference type="Proteomes" id="UP000287033">
    <property type="component" value="Unassembled WGS sequence"/>
</dbReference>
<feature type="compositionally biased region" description="Polar residues" evidence="1">
    <location>
        <begin position="8"/>
        <end position="42"/>
    </location>
</feature>
<sequence length="177" mass="19176">MPPPPTSRRGTGSHVSPSCFLQASSPVSESPIPSTSGTNTPRQGRRQLPQTPPKPRPHISYSPVAQRPEPWSPPPSSSCEQATPRGKGECRYQSLRVRPSKALWGESPGLSTKSESQHSTPLRYISEPSLSLHEEGGSLDQEQGPREETLTFEAAVATSLGRSHTISSAPPLRHSWQ</sequence>
<gene>
    <name evidence="2" type="ORF">chiPu_0025014</name>
</gene>
<protein>
    <submittedName>
        <fullName evidence="2">Uncharacterized protein</fullName>
    </submittedName>
</protein>
<proteinExistence type="predicted"/>
<name>A0A401TFD1_CHIPU</name>
<dbReference type="OrthoDB" id="9907511at2759"/>
<dbReference type="EMBL" id="BEZZ01050588">
    <property type="protein sequence ID" value="GCC41364.1"/>
    <property type="molecule type" value="Genomic_DNA"/>
</dbReference>
<keyword evidence="3" id="KW-1185">Reference proteome</keyword>
<feature type="compositionally biased region" description="Polar residues" evidence="1">
    <location>
        <begin position="109"/>
        <end position="120"/>
    </location>
</feature>
<accession>A0A401TFD1</accession>
<feature type="region of interest" description="Disordered" evidence="1">
    <location>
        <begin position="1"/>
        <end position="145"/>
    </location>
</feature>
<dbReference type="AlphaFoldDB" id="A0A401TFD1"/>
<dbReference type="STRING" id="137246.A0A401TFD1"/>
<evidence type="ECO:0000313" key="2">
    <source>
        <dbReference type="EMBL" id="GCC41364.1"/>
    </source>
</evidence>
<evidence type="ECO:0000256" key="1">
    <source>
        <dbReference type="SAM" id="MobiDB-lite"/>
    </source>
</evidence>
<organism evidence="2 3">
    <name type="scientific">Chiloscyllium punctatum</name>
    <name type="common">Brownbanded bambooshark</name>
    <name type="synonym">Hemiscyllium punctatum</name>
    <dbReference type="NCBI Taxonomy" id="137246"/>
    <lineage>
        <taxon>Eukaryota</taxon>
        <taxon>Metazoa</taxon>
        <taxon>Chordata</taxon>
        <taxon>Craniata</taxon>
        <taxon>Vertebrata</taxon>
        <taxon>Chondrichthyes</taxon>
        <taxon>Elasmobranchii</taxon>
        <taxon>Galeomorphii</taxon>
        <taxon>Galeoidea</taxon>
        <taxon>Orectolobiformes</taxon>
        <taxon>Hemiscylliidae</taxon>
        <taxon>Chiloscyllium</taxon>
    </lineage>
</organism>
<evidence type="ECO:0000313" key="3">
    <source>
        <dbReference type="Proteomes" id="UP000287033"/>
    </source>
</evidence>